<gene>
    <name evidence="1" type="ORF">YH63_003665</name>
</gene>
<name>A0A4U6BK72_9BRAD</name>
<dbReference type="RefSeq" id="WP_137325108.1">
    <property type="nucleotide sequence ID" value="NZ_LBIA02000001.1"/>
</dbReference>
<dbReference type="EMBL" id="LBIA02000001">
    <property type="protein sequence ID" value="TKT70579.1"/>
    <property type="molecule type" value="Genomic_DNA"/>
</dbReference>
<dbReference type="Proteomes" id="UP000034832">
    <property type="component" value="Unassembled WGS sequence"/>
</dbReference>
<comment type="caution">
    <text evidence="1">The sequence shown here is derived from an EMBL/GenBank/DDBJ whole genome shotgun (WGS) entry which is preliminary data.</text>
</comment>
<sequence length="133" mass="14699">MSKIVKVSRMVWQEIDTVLCVVFVGLNSMKKDVSMAVPAGSLATVNAEAKRRLAASELKGRKQTSLTEWTEARFLNYQTMNVGTTDENKIGIIFDRGLDTEFALSLPKEHALQLAEQLVTTANQNSGNLPTRN</sequence>
<reference evidence="1" key="1">
    <citation type="submission" date="2019-04" db="EMBL/GenBank/DDBJ databases">
        <title>Whole genome sequencing of cave bacteria.</title>
        <authorList>
            <person name="Gan H.M."/>
            <person name="Barton H."/>
            <person name="Savka M.A."/>
        </authorList>
    </citation>
    <scope>NUCLEOTIDE SEQUENCE [LARGE SCALE GENOMIC DNA]</scope>
    <source>
        <strain evidence="1">LC387</strain>
    </source>
</reference>
<keyword evidence="2" id="KW-1185">Reference proteome</keyword>
<accession>A0A4U6BK72</accession>
<evidence type="ECO:0000313" key="1">
    <source>
        <dbReference type="EMBL" id="TKT70579.1"/>
    </source>
</evidence>
<protein>
    <submittedName>
        <fullName evidence="1">Uncharacterized protein</fullName>
    </submittedName>
</protein>
<dbReference type="AlphaFoldDB" id="A0A4U6BK72"/>
<proteinExistence type="predicted"/>
<dbReference type="STRING" id="211460.YH63_15225"/>
<evidence type="ECO:0000313" key="2">
    <source>
        <dbReference type="Proteomes" id="UP000034832"/>
    </source>
</evidence>
<organism evidence="1 2">
    <name type="scientific">Afipia massiliensis</name>
    <dbReference type="NCBI Taxonomy" id="211460"/>
    <lineage>
        <taxon>Bacteria</taxon>
        <taxon>Pseudomonadati</taxon>
        <taxon>Pseudomonadota</taxon>
        <taxon>Alphaproteobacteria</taxon>
        <taxon>Hyphomicrobiales</taxon>
        <taxon>Nitrobacteraceae</taxon>
        <taxon>Afipia</taxon>
    </lineage>
</organism>